<comment type="caution">
    <text evidence="8">The sequence shown here is derived from an EMBL/GenBank/DDBJ whole genome shotgun (WGS) entry which is preliminary data.</text>
</comment>
<dbReference type="EMBL" id="MU151425">
    <property type="protein sequence ID" value="KAF9443888.1"/>
    <property type="molecule type" value="Genomic_DNA"/>
</dbReference>
<keyword evidence="3" id="KW-0479">Metal-binding</keyword>
<dbReference type="InterPro" id="IPR002048">
    <property type="entry name" value="EF_hand_dom"/>
</dbReference>
<evidence type="ECO:0000313" key="8">
    <source>
        <dbReference type="EMBL" id="KAF9443888.1"/>
    </source>
</evidence>
<dbReference type="OrthoDB" id="186625at2759"/>
<dbReference type="SUPFAM" id="SSF47473">
    <property type="entry name" value="EF-hand"/>
    <property type="match status" value="1"/>
</dbReference>
<evidence type="ECO:0000256" key="4">
    <source>
        <dbReference type="ARBA" id="ARBA00022737"/>
    </source>
</evidence>
<evidence type="ECO:0000256" key="6">
    <source>
        <dbReference type="SAM" id="MobiDB-lite"/>
    </source>
</evidence>
<dbReference type="PANTHER" id="PTHR46212:SF3">
    <property type="entry name" value="GH27120P"/>
    <property type="match status" value="1"/>
</dbReference>
<feature type="compositionally biased region" description="Gly residues" evidence="6">
    <location>
        <begin position="55"/>
        <end position="70"/>
    </location>
</feature>
<keyword evidence="4" id="KW-0677">Repeat</keyword>
<dbReference type="Gene3D" id="1.10.238.10">
    <property type="entry name" value="EF-hand"/>
    <property type="match status" value="1"/>
</dbReference>
<dbReference type="PROSITE" id="PS00018">
    <property type="entry name" value="EF_HAND_1"/>
    <property type="match status" value="2"/>
</dbReference>
<dbReference type="Proteomes" id="UP000807342">
    <property type="component" value="Unassembled WGS sequence"/>
</dbReference>
<evidence type="ECO:0000259" key="7">
    <source>
        <dbReference type="PROSITE" id="PS50222"/>
    </source>
</evidence>
<keyword evidence="5" id="KW-0106">Calcium</keyword>
<evidence type="ECO:0000256" key="3">
    <source>
        <dbReference type="ARBA" id="ARBA00022723"/>
    </source>
</evidence>
<dbReference type="SMART" id="SM00054">
    <property type="entry name" value="EFh"/>
    <property type="match status" value="4"/>
</dbReference>
<feature type="region of interest" description="Disordered" evidence="6">
    <location>
        <begin position="33"/>
        <end position="70"/>
    </location>
</feature>
<dbReference type="PANTHER" id="PTHR46212">
    <property type="entry name" value="PEFLIN"/>
    <property type="match status" value="1"/>
</dbReference>
<dbReference type="InterPro" id="IPR051426">
    <property type="entry name" value="Peflin/Sorcin_CaBP"/>
</dbReference>
<keyword evidence="2" id="KW-0963">Cytoplasm</keyword>
<dbReference type="InterPro" id="IPR018247">
    <property type="entry name" value="EF_Hand_1_Ca_BS"/>
</dbReference>
<feature type="domain" description="EF-hand" evidence="7">
    <location>
        <begin position="99"/>
        <end position="134"/>
    </location>
</feature>
<gene>
    <name evidence="8" type="ORF">P691DRAFT_737258</name>
</gene>
<dbReference type="Pfam" id="PF13405">
    <property type="entry name" value="EF-hand_6"/>
    <property type="match status" value="1"/>
</dbReference>
<dbReference type="Pfam" id="PF13202">
    <property type="entry name" value="EF-hand_5"/>
    <property type="match status" value="1"/>
</dbReference>
<evidence type="ECO:0000256" key="2">
    <source>
        <dbReference type="ARBA" id="ARBA00022490"/>
    </source>
</evidence>
<feature type="region of interest" description="Disordered" evidence="6">
    <location>
        <begin position="82"/>
        <end position="104"/>
    </location>
</feature>
<comment type="subcellular location">
    <subcellularLocation>
        <location evidence="1">Cytoplasm</location>
    </subcellularLocation>
</comment>
<dbReference type="AlphaFoldDB" id="A0A9P6BZZ1"/>
<dbReference type="GO" id="GO:0005737">
    <property type="term" value="C:cytoplasm"/>
    <property type="evidence" value="ECO:0007669"/>
    <property type="project" value="UniProtKB-SubCell"/>
</dbReference>
<organism evidence="8 9">
    <name type="scientific">Macrolepiota fuliginosa MF-IS2</name>
    <dbReference type="NCBI Taxonomy" id="1400762"/>
    <lineage>
        <taxon>Eukaryota</taxon>
        <taxon>Fungi</taxon>
        <taxon>Dikarya</taxon>
        <taxon>Basidiomycota</taxon>
        <taxon>Agaricomycotina</taxon>
        <taxon>Agaricomycetes</taxon>
        <taxon>Agaricomycetidae</taxon>
        <taxon>Agaricales</taxon>
        <taxon>Agaricineae</taxon>
        <taxon>Agaricaceae</taxon>
        <taxon>Macrolepiota</taxon>
    </lineage>
</organism>
<feature type="domain" description="EF-hand" evidence="7">
    <location>
        <begin position="241"/>
        <end position="276"/>
    </location>
</feature>
<dbReference type="PROSITE" id="PS50222">
    <property type="entry name" value="EF_HAND_2"/>
    <property type="match status" value="3"/>
</dbReference>
<evidence type="ECO:0000313" key="9">
    <source>
        <dbReference type="Proteomes" id="UP000807342"/>
    </source>
</evidence>
<sequence>MSYGGVSLFRKQILLCCTDQPYQNYGNYGGGGYGGQPQAQPQSGGYGAQAPPPAQGGGYGAPPAAGGGYGAPPAGGGYGGPAGYGGGFTSNQSRPPPPGSDPQLWQWFSAVDTDRSGHITAQELERALINGDWTPFDLDTVKLLMSIFDADRSGTIGFNEFSGLWKYIKDWQNVFKHFDHDRSGSIDGQELQQALRQFGFNLAPAMVDLVQKKYDVKASTTQVAGGPPPGITFDRFVRACVVVKQLAETFQKLDTDRDGWIQINYDQFMQTVLSLP</sequence>
<accession>A0A9P6BZZ1</accession>
<name>A0A9P6BZZ1_9AGAR</name>
<protein>
    <submittedName>
        <fullName evidence="8">EF-hand</fullName>
    </submittedName>
</protein>
<feature type="domain" description="EF-hand" evidence="7">
    <location>
        <begin position="166"/>
        <end position="201"/>
    </location>
</feature>
<keyword evidence="9" id="KW-1185">Reference proteome</keyword>
<proteinExistence type="predicted"/>
<dbReference type="GO" id="GO:0048306">
    <property type="term" value="F:calcium-dependent protein binding"/>
    <property type="evidence" value="ECO:0007669"/>
    <property type="project" value="UniProtKB-ARBA"/>
</dbReference>
<dbReference type="GO" id="GO:0005509">
    <property type="term" value="F:calcium ion binding"/>
    <property type="evidence" value="ECO:0007669"/>
    <property type="project" value="InterPro"/>
</dbReference>
<evidence type="ECO:0000256" key="1">
    <source>
        <dbReference type="ARBA" id="ARBA00004496"/>
    </source>
</evidence>
<evidence type="ECO:0000256" key="5">
    <source>
        <dbReference type="ARBA" id="ARBA00022837"/>
    </source>
</evidence>
<reference evidence="8" key="1">
    <citation type="submission" date="2020-11" db="EMBL/GenBank/DDBJ databases">
        <authorList>
            <consortium name="DOE Joint Genome Institute"/>
            <person name="Ahrendt S."/>
            <person name="Riley R."/>
            <person name="Andreopoulos W."/>
            <person name="Labutti K."/>
            <person name="Pangilinan J."/>
            <person name="Ruiz-Duenas F.J."/>
            <person name="Barrasa J.M."/>
            <person name="Sanchez-Garcia M."/>
            <person name="Camarero S."/>
            <person name="Miyauchi S."/>
            <person name="Serrano A."/>
            <person name="Linde D."/>
            <person name="Babiker R."/>
            <person name="Drula E."/>
            <person name="Ayuso-Fernandez I."/>
            <person name="Pacheco R."/>
            <person name="Padilla G."/>
            <person name="Ferreira P."/>
            <person name="Barriuso J."/>
            <person name="Kellner H."/>
            <person name="Castanera R."/>
            <person name="Alfaro M."/>
            <person name="Ramirez L."/>
            <person name="Pisabarro A.G."/>
            <person name="Kuo A."/>
            <person name="Tritt A."/>
            <person name="Lipzen A."/>
            <person name="He G."/>
            <person name="Yan M."/>
            <person name="Ng V."/>
            <person name="Cullen D."/>
            <person name="Martin F."/>
            <person name="Rosso M.-N."/>
            <person name="Henrissat B."/>
            <person name="Hibbett D."/>
            <person name="Martinez A.T."/>
            <person name="Grigoriev I.V."/>
        </authorList>
    </citation>
    <scope>NUCLEOTIDE SEQUENCE</scope>
    <source>
        <strain evidence="8">MF-IS2</strain>
    </source>
</reference>
<dbReference type="InterPro" id="IPR011992">
    <property type="entry name" value="EF-hand-dom_pair"/>
</dbReference>
<dbReference type="CDD" id="cd16180">
    <property type="entry name" value="EFh_PEF_Group_I"/>
    <property type="match status" value="1"/>
</dbReference>
<dbReference type="Pfam" id="PF13499">
    <property type="entry name" value="EF-hand_7"/>
    <property type="match status" value="1"/>
</dbReference>